<organism evidence="2 3">
    <name type="scientific">Zopfia rhizophila CBS 207.26</name>
    <dbReference type="NCBI Taxonomy" id="1314779"/>
    <lineage>
        <taxon>Eukaryota</taxon>
        <taxon>Fungi</taxon>
        <taxon>Dikarya</taxon>
        <taxon>Ascomycota</taxon>
        <taxon>Pezizomycotina</taxon>
        <taxon>Dothideomycetes</taxon>
        <taxon>Dothideomycetes incertae sedis</taxon>
        <taxon>Zopfiaceae</taxon>
        <taxon>Zopfia</taxon>
    </lineage>
</organism>
<sequence length="74" mass="8609">MIITHCLILLRLTCHADGDTTEPMGSRMVRNKLQDRLEAFDRLRRLPDAEPYCFCSCCPQLEGRIIFCFVERCS</sequence>
<reference evidence="2" key="1">
    <citation type="journal article" date="2020" name="Stud. Mycol.">
        <title>101 Dothideomycetes genomes: a test case for predicting lifestyles and emergence of pathogens.</title>
        <authorList>
            <person name="Haridas S."/>
            <person name="Albert R."/>
            <person name="Binder M."/>
            <person name="Bloem J."/>
            <person name="Labutti K."/>
            <person name="Salamov A."/>
            <person name="Andreopoulos B."/>
            <person name="Baker S."/>
            <person name="Barry K."/>
            <person name="Bills G."/>
            <person name="Bluhm B."/>
            <person name="Cannon C."/>
            <person name="Castanera R."/>
            <person name="Culley D."/>
            <person name="Daum C."/>
            <person name="Ezra D."/>
            <person name="Gonzalez J."/>
            <person name="Henrissat B."/>
            <person name="Kuo A."/>
            <person name="Liang C."/>
            <person name="Lipzen A."/>
            <person name="Lutzoni F."/>
            <person name="Magnuson J."/>
            <person name="Mondo S."/>
            <person name="Nolan M."/>
            <person name="Ohm R."/>
            <person name="Pangilinan J."/>
            <person name="Park H.-J."/>
            <person name="Ramirez L."/>
            <person name="Alfaro M."/>
            <person name="Sun H."/>
            <person name="Tritt A."/>
            <person name="Yoshinaga Y."/>
            <person name="Zwiers L.-H."/>
            <person name="Turgeon B."/>
            <person name="Goodwin S."/>
            <person name="Spatafora J."/>
            <person name="Crous P."/>
            <person name="Grigoriev I."/>
        </authorList>
    </citation>
    <scope>NUCLEOTIDE SEQUENCE</scope>
    <source>
        <strain evidence="2">CBS 207.26</strain>
    </source>
</reference>
<dbReference type="AlphaFoldDB" id="A0A6A6ELL9"/>
<gene>
    <name evidence="2" type="ORF">K469DRAFT_361308</name>
</gene>
<keyword evidence="1" id="KW-0732">Signal</keyword>
<proteinExistence type="predicted"/>
<protein>
    <recommendedName>
        <fullName evidence="4">Conotoxin</fullName>
    </recommendedName>
</protein>
<evidence type="ECO:0008006" key="4">
    <source>
        <dbReference type="Google" id="ProtNLM"/>
    </source>
</evidence>
<keyword evidence="3" id="KW-1185">Reference proteome</keyword>
<feature type="signal peptide" evidence="1">
    <location>
        <begin position="1"/>
        <end position="18"/>
    </location>
</feature>
<dbReference type="EMBL" id="ML994617">
    <property type="protein sequence ID" value="KAF2191000.1"/>
    <property type="molecule type" value="Genomic_DNA"/>
</dbReference>
<evidence type="ECO:0000313" key="3">
    <source>
        <dbReference type="Proteomes" id="UP000800200"/>
    </source>
</evidence>
<accession>A0A6A6ELL9</accession>
<name>A0A6A6ELL9_9PEZI</name>
<evidence type="ECO:0000256" key="1">
    <source>
        <dbReference type="SAM" id="SignalP"/>
    </source>
</evidence>
<feature type="chain" id="PRO_5025400826" description="Conotoxin" evidence="1">
    <location>
        <begin position="19"/>
        <end position="74"/>
    </location>
</feature>
<dbReference type="Proteomes" id="UP000800200">
    <property type="component" value="Unassembled WGS sequence"/>
</dbReference>
<evidence type="ECO:0000313" key="2">
    <source>
        <dbReference type="EMBL" id="KAF2191000.1"/>
    </source>
</evidence>